<feature type="coiled-coil region" evidence="2">
    <location>
        <begin position="473"/>
        <end position="521"/>
    </location>
</feature>
<dbReference type="EMBL" id="LT899436">
    <property type="protein sequence ID" value="SNR15287.1"/>
    <property type="molecule type" value="Genomic_DNA"/>
</dbReference>
<dbReference type="GO" id="GO:0003677">
    <property type="term" value="F:DNA binding"/>
    <property type="evidence" value="ECO:0007669"/>
    <property type="project" value="InterPro"/>
</dbReference>
<keyword evidence="1" id="KW-0802">TPR repeat</keyword>
<dbReference type="InterPro" id="IPR011990">
    <property type="entry name" value="TPR-like_helical_dom_sf"/>
</dbReference>
<protein>
    <submittedName>
        <fullName evidence="4">Uncharacterized protein</fullName>
    </submittedName>
</protein>
<keyword evidence="3" id="KW-0472">Membrane</keyword>
<evidence type="ECO:0000313" key="4">
    <source>
        <dbReference type="EMBL" id="SNR15287.1"/>
    </source>
</evidence>
<feature type="repeat" description="TPR" evidence="1">
    <location>
        <begin position="159"/>
        <end position="192"/>
    </location>
</feature>
<sequence>MIRSVSFLILFFLGISIYGQNKAEELLKKLDESTNVNDRIAYLDTLTNLMVRKNHPKKLQYLLDYVNLTSKQGEYDLAANKSRFLIQEYINEGDFKAAFKEIETQLKNVDKFKKKSSEAHVLLKKGALYYHKEQLDSAAIDYDKSGELFLKSNDSIFAADALFFAGQVYFDKNDFLNSVQRFEKAYQLYIKLGDASYANYTLNELSSLYGKNGFHDKAIYERKRILSGAKKMNDPTGIFYAYSHLFTSYAKKNELNIAKKYLDSMTSSYADVKNEMMKRGFSMHLAKIKTKYYLKAQKLDSVYKYLKEFDSKLKSSKRKDQYHKNSFLLYSGQYHSAKLEYPVAEKFYKKLLNKNNKLGDEQLRMEANKQLSDVLSAQRKIAESYKYLKAYTKAKDSIERRITTNTFLYYQSQFETQRKDSEIFKNETEITLLEKDKEISEAKRRILWFILFSVIVLSAFISYFIWYKGKMKRKVLAQKIAENKQELTSYTNQLLEKSKIQESLTQELEKLKEEIGNQKSIEKINDLTTTKILTSDDWYIFKEKFTKVHPTFFMRLKDKGYNLTKSEERLLAMEKLYLDTKQIATMLAISNDSVVRSRSRLRKKVNAPKGSSILEYLEAS</sequence>
<evidence type="ECO:0000256" key="1">
    <source>
        <dbReference type="PROSITE-ProRule" id="PRU00339"/>
    </source>
</evidence>
<dbReference type="SUPFAM" id="SSF46894">
    <property type="entry name" value="C-terminal effector domain of the bipartite response regulators"/>
    <property type="match status" value="1"/>
</dbReference>
<evidence type="ECO:0000313" key="5">
    <source>
        <dbReference type="Proteomes" id="UP000215214"/>
    </source>
</evidence>
<evidence type="ECO:0000256" key="3">
    <source>
        <dbReference type="SAM" id="Phobius"/>
    </source>
</evidence>
<name>A0A238U800_9FLAO</name>
<dbReference type="InterPro" id="IPR019734">
    <property type="entry name" value="TPR_rpt"/>
</dbReference>
<dbReference type="SUPFAM" id="SSF48452">
    <property type="entry name" value="TPR-like"/>
    <property type="match status" value="1"/>
</dbReference>
<dbReference type="InterPro" id="IPR016032">
    <property type="entry name" value="Sig_transdc_resp-reg_C-effctor"/>
</dbReference>
<dbReference type="Proteomes" id="UP000215214">
    <property type="component" value="Chromosome TJEJU"/>
</dbReference>
<reference evidence="4 5" key="1">
    <citation type="submission" date="2017-07" db="EMBL/GenBank/DDBJ databases">
        <authorList>
            <person name="Sun Z.S."/>
            <person name="Albrecht U."/>
            <person name="Echele G."/>
            <person name="Lee C.C."/>
        </authorList>
    </citation>
    <scope>NUCLEOTIDE SEQUENCE [LARGE SCALE GENOMIC DNA]</scope>
    <source>
        <strain evidence="5">type strain: KCTC 22618</strain>
    </source>
</reference>
<dbReference type="KEGG" id="tje:TJEJU_1558"/>
<evidence type="ECO:0000256" key="2">
    <source>
        <dbReference type="SAM" id="Coils"/>
    </source>
</evidence>
<feature type="transmembrane region" description="Helical" evidence="3">
    <location>
        <begin position="446"/>
        <end position="466"/>
    </location>
</feature>
<accession>A0A238U800</accession>
<keyword evidence="3" id="KW-1133">Transmembrane helix</keyword>
<dbReference type="Gene3D" id="1.25.40.10">
    <property type="entry name" value="Tetratricopeptide repeat domain"/>
    <property type="match status" value="1"/>
</dbReference>
<dbReference type="PROSITE" id="PS50005">
    <property type="entry name" value="TPR"/>
    <property type="match status" value="1"/>
</dbReference>
<keyword evidence="3" id="KW-0812">Transmembrane</keyword>
<dbReference type="GO" id="GO:0006355">
    <property type="term" value="P:regulation of DNA-templated transcription"/>
    <property type="evidence" value="ECO:0007669"/>
    <property type="project" value="InterPro"/>
</dbReference>
<dbReference type="AlphaFoldDB" id="A0A238U800"/>
<organism evidence="4 5">
    <name type="scientific">Tenacibaculum jejuense</name>
    <dbReference type="NCBI Taxonomy" id="584609"/>
    <lineage>
        <taxon>Bacteria</taxon>
        <taxon>Pseudomonadati</taxon>
        <taxon>Bacteroidota</taxon>
        <taxon>Flavobacteriia</taxon>
        <taxon>Flavobacteriales</taxon>
        <taxon>Flavobacteriaceae</taxon>
        <taxon>Tenacibaculum</taxon>
    </lineage>
</organism>
<keyword evidence="2" id="KW-0175">Coiled coil</keyword>
<keyword evidence="5" id="KW-1185">Reference proteome</keyword>
<proteinExistence type="predicted"/>
<gene>
    <name evidence="4" type="ORF">TJEJU_1558</name>
</gene>